<dbReference type="OrthoDB" id="2593732at2759"/>
<dbReference type="InterPro" id="IPR036864">
    <property type="entry name" value="Zn2-C6_fun-type_DNA-bd_sf"/>
</dbReference>
<dbReference type="Proteomes" id="UP000249789">
    <property type="component" value="Unassembled WGS sequence"/>
</dbReference>
<reference evidence="8 9" key="1">
    <citation type="submission" date="2018-02" db="EMBL/GenBank/DDBJ databases">
        <title>The genomes of Aspergillus section Nigri reveals drivers in fungal speciation.</title>
        <authorList>
            <consortium name="DOE Joint Genome Institute"/>
            <person name="Vesth T.C."/>
            <person name="Nybo J."/>
            <person name="Theobald S."/>
            <person name="Brandl J."/>
            <person name="Frisvad J.C."/>
            <person name="Nielsen K.F."/>
            <person name="Lyhne E.K."/>
            <person name="Kogle M.E."/>
            <person name="Kuo A."/>
            <person name="Riley R."/>
            <person name="Clum A."/>
            <person name="Nolan M."/>
            <person name="Lipzen A."/>
            <person name="Salamov A."/>
            <person name="Henrissat B."/>
            <person name="Wiebenga A."/>
            <person name="De vries R.P."/>
            <person name="Grigoriev I.V."/>
            <person name="Mortensen U.H."/>
            <person name="Andersen M.R."/>
            <person name="Baker S.E."/>
        </authorList>
    </citation>
    <scope>NUCLEOTIDE SEQUENCE [LARGE SCALE GENOMIC DNA]</scope>
    <source>
        <strain evidence="8 9">CBS 313.89</strain>
    </source>
</reference>
<dbReference type="GeneID" id="63863674"/>
<dbReference type="PROSITE" id="PS00463">
    <property type="entry name" value="ZN2_CY6_FUNGAL_1"/>
    <property type="match status" value="1"/>
</dbReference>
<dbReference type="PANTHER" id="PTHR47256">
    <property type="entry name" value="ZN(II)2CYS6 TRANSCRIPTION FACTOR (EUROFUNG)-RELATED"/>
    <property type="match status" value="1"/>
</dbReference>
<dbReference type="InterPro" id="IPR053187">
    <property type="entry name" value="Notoamide_regulator"/>
</dbReference>
<dbReference type="GO" id="GO:0003677">
    <property type="term" value="F:DNA binding"/>
    <property type="evidence" value="ECO:0007669"/>
    <property type="project" value="UniProtKB-KW"/>
</dbReference>
<dbReference type="RefSeq" id="XP_040802920.1">
    <property type="nucleotide sequence ID" value="XM_040946341.1"/>
</dbReference>
<evidence type="ECO:0000256" key="4">
    <source>
        <dbReference type="ARBA" id="ARBA00023163"/>
    </source>
</evidence>
<evidence type="ECO:0000313" key="8">
    <source>
        <dbReference type="EMBL" id="RAK78910.1"/>
    </source>
</evidence>
<dbReference type="Pfam" id="PF04082">
    <property type="entry name" value="Fungal_trans"/>
    <property type="match status" value="1"/>
</dbReference>
<dbReference type="Pfam" id="PF00172">
    <property type="entry name" value="Zn_clus"/>
    <property type="match status" value="1"/>
</dbReference>
<dbReference type="AlphaFoldDB" id="A0A8G1RW66"/>
<sequence length="624" mass="69160">MSDTKSRPLAPAPPGANAALDNHQRRKNVGTACAACKARKLKCTGSVPCASCVKSNVECTLDKSADKRRRGALKRKIDELADKEELLVRLVGAIRESGNGHVMPLIDLIRTDPTLDEIRQHIHLHIPQSEMELTPDLAQLSREVQHLQSSDRSRPMRRMLEAKRAADSPRYLVPAHPWTVVVPDSHFVSHLISLWFTWSHPFRNWIDRDLFLREMQTGKRSGRFCSPFLVNSILADACAYSDYPDAFTIPGDAASKGAHFYEEAKRLLDQEAGRITLPTVQGLGILWSCSWVDLPRSAARTGRDRQGWIYRNQLAYALQELLQENSTLAANPDLDTLRMVHGLNRTVWGLFNVATIHALTDRSRPSIPLPDRHRLPPLRHEGGPDDIWQPYPRPVAGIPGHVDCLFIALSNLTPIAYEVTRLFELPPRADLAARVTVLHEHLQHCADHWPACLKGTRLEAPHILCLHMYYHLIVLTLYGVVLSGTPPSPTDRVGLHARAVRLSAARNIAHLTCIHRSCWGVERMPVSNSSCLLGALLALLDGLDEPDNREAFITLSVAAKSLTRRWDGGRNLLGIVRTTAQAQGVILPVETASLFTTFLLPLATTPMSGVDESPDGAEESSPAG</sequence>
<organism evidence="8 9">
    <name type="scientific">Aspergillus fijiensis CBS 313.89</name>
    <dbReference type="NCBI Taxonomy" id="1448319"/>
    <lineage>
        <taxon>Eukaryota</taxon>
        <taxon>Fungi</taxon>
        <taxon>Dikarya</taxon>
        <taxon>Ascomycota</taxon>
        <taxon>Pezizomycotina</taxon>
        <taxon>Eurotiomycetes</taxon>
        <taxon>Eurotiomycetidae</taxon>
        <taxon>Eurotiales</taxon>
        <taxon>Aspergillaceae</taxon>
        <taxon>Aspergillus</taxon>
    </lineage>
</organism>
<feature type="domain" description="Zn(2)-C6 fungal-type" evidence="7">
    <location>
        <begin position="32"/>
        <end position="61"/>
    </location>
</feature>
<evidence type="ECO:0000256" key="3">
    <source>
        <dbReference type="ARBA" id="ARBA00023125"/>
    </source>
</evidence>
<evidence type="ECO:0000313" key="9">
    <source>
        <dbReference type="Proteomes" id="UP000249789"/>
    </source>
</evidence>
<dbReference type="CDD" id="cd12148">
    <property type="entry name" value="fungal_TF_MHR"/>
    <property type="match status" value="1"/>
</dbReference>
<dbReference type="VEuPathDB" id="FungiDB:BO72DRAFT_457497"/>
<dbReference type="PANTHER" id="PTHR47256:SF1">
    <property type="entry name" value="ZN(II)2CYS6 TRANSCRIPTION FACTOR (EUROFUNG)"/>
    <property type="match status" value="1"/>
</dbReference>
<evidence type="ECO:0000256" key="6">
    <source>
        <dbReference type="SAM" id="MobiDB-lite"/>
    </source>
</evidence>
<proteinExistence type="predicted"/>
<name>A0A8G1RW66_9EURO</name>
<keyword evidence="9" id="KW-1185">Reference proteome</keyword>
<dbReference type="GO" id="GO:0008270">
    <property type="term" value="F:zinc ion binding"/>
    <property type="evidence" value="ECO:0007669"/>
    <property type="project" value="InterPro"/>
</dbReference>
<evidence type="ECO:0000256" key="1">
    <source>
        <dbReference type="ARBA" id="ARBA00022723"/>
    </source>
</evidence>
<keyword evidence="2" id="KW-0805">Transcription regulation</keyword>
<accession>A0A8G1RW66</accession>
<keyword evidence="5" id="KW-0539">Nucleus</keyword>
<dbReference type="PROSITE" id="PS50048">
    <property type="entry name" value="ZN2_CY6_FUNGAL_2"/>
    <property type="match status" value="1"/>
</dbReference>
<protein>
    <submittedName>
        <fullName evidence="8">C6 transcription factor</fullName>
    </submittedName>
</protein>
<evidence type="ECO:0000256" key="5">
    <source>
        <dbReference type="ARBA" id="ARBA00023242"/>
    </source>
</evidence>
<keyword evidence="1" id="KW-0479">Metal-binding</keyword>
<dbReference type="InterPro" id="IPR007219">
    <property type="entry name" value="XnlR_reg_dom"/>
</dbReference>
<keyword evidence="4" id="KW-0804">Transcription</keyword>
<dbReference type="EMBL" id="KZ824635">
    <property type="protein sequence ID" value="RAK78910.1"/>
    <property type="molecule type" value="Genomic_DNA"/>
</dbReference>
<evidence type="ECO:0000259" key="7">
    <source>
        <dbReference type="PROSITE" id="PS50048"/>
    </source>
</evidence>
<gene>
    <name evidence="8" type="ORF">BO72DRAFT_457497</name>
</gene>
<keyword evidence="3" id="KW-0238">DNA-binding</keyword>
<dbReference type="GO" id="GO:0006351">
    <property type="term" value="P:DNA-templated transcription"/>
    <property type="evidence" value="ECO:0007669"/>
    <property type="project" value="InterPro"/>
</dbReference>
<feature type="region of interest" description="Disordered" evidence="6">
    <location>
        <begin position="1"/>
        <end position="20"/>
    </location>
</feature>
<dbReference type="Gene3D" id="4.10.240.10">
    <property type="entry name" value="Zn(2)-C6 fungal-type DNA-binding domain"/>
    <property type="match status" value="1"/>
</dbReference>
<dbReference type="SMART" id="SM00066">
    <property type="entry name" value="GAL4"/>
    <property type="match status" value="1"/>
</dbReference>
<evidence type="ECO:0000256" key="2">
    <source>
        <dbReference type="ARBA" id="ARBA00023015"/>
    </source>
</evidence>
<dbReference type="GO" id="GO:0000981">
    <property type="term" value="F:DNA-binding transcription factor activity, RNA polymerase II-specific"/>
    <property type="evidence" value="ECO:0007669"/>
    <property type="project" value="InterPro"/>
</dbReference>
<dbReference type="CDD" id="cd00067">
    <property type="entry name" value="GAL4"/>
    <property type="match status" value="1"/>
</dbReference>
<dbReference type="InterPro" id="IPR001138">
    <property type="entry name" value="Zn2Cys6_DnaBD"/>
</dbReference>
<dbReference type="SUPFAM" id="SSF57701">
    <property type="entry name" value="Zn2/Cys6 DNA-binding domain"/>
    <property type="match status" value="1"/>
</dbReference>